<sequence length="84" mass="9084">MFWIIGWIIFGLIIGMLARKILPGEQPMSLIQTLFLGIAGSFIGGLIGFFLVGGSPIQSSGWIGSTIGAVILLALQYRSFKRIN</sequence>
<keyword evidence="3" id="KW-1003">Cell membrane</keyword>
<accession>A0A5C6EIA9</accession>
<evidence type="ECO:0000256" key="1">
    <source>
        <dbReference type="ARBA" id="ARBA00004651"/>
    </source>
</evidence>
<evidence type="ECO:0000313" key="8">
    <source>
        <dbReference type="EMBL" id="TWU48782.1"/>
    </source>
</evidence>
<dbReference type="PANTHER" id="PTHR33884:SF3">
    <property type="entry name" value="UPF0410 PROTEIN YMGE"/>
    <property type="match status" value="1"/>
</dbReference>
<evidence type="ECO:0000256" key="7">
    <source>
        <dbReference type="SAM" id="Phobius"/>
    </source>
</evidence>
<dbReference type="PANTHER" id="PTHR33884">
    <property type="entry name" value="UPF0410 PROTEIN YMGE"/>
    <property type="match status" value="1"/>
</dbReference>
<evidence type="ECO:0000256" key="3">
    <source>
        <dbReference type="ARBA" id="ARBA00022475"/>
    </source>
</evidence>
<keyword evidence="9" id="KW-1185">Reference proteome</keyword>
<feature type="transmembrane region" description="Helical" evidence="7">
    <location>
        <begin position="34"/>
        <end position="53"/>
    </location>
</feature>
<dbReference type="Proteomes" id="UP000318288">
    <property type="component" value="Unassembled WGS sequence"/>
</dbReference>
<evidence type="ECO:0000256" key="5">
    <source>
        <dbReference type="ARBA" id="ARBA00022989"/>
    </source>
</evidence>
<keyword evidence="5 7" id="KW-1133">Transmembrane helix</keyword>
<proteinExistence type="inferred from homology"/>
<gene>
    <name evidence="8" type="ORF">Poly51_46850</name>
</gene>
<name>A0A5C6EIA9_9BACT</name>
<reference evidence="8 9" key="1">
    <citation type="submission" date="2019-02" db="EMBL/GenBank/DDBJ databases">
        <title>Deep-cultivation of Planctomycetes and their phenomic and genomic characterization uncovers novel biology.</title>
        <authorList>
            <person name="Wiegand S."/>
            <person name="Jogler M."/>
            <person name="Boedeker C."/>
            <person name="Pinto D."/>
            <person name="Vollmers J."/>
            <person name="Rivas-Marin E."/>
            <person name="Kohn T."/>
            <person name="Peeters S.H."/>
            <person name="Heuer A."/>
            <person name="Rast P."/>
            <person name="Oberbeckmann S."/>
            <person name="Bunk B."/>
            <person name="Jeske O."/>
            <person name="Meyerdierks A."/>
            <person name="Storesund J.E."/>
            <person name="Kallscheuer N."/>
            <person name="Luecker S."/>
            <person name="Lage O.M."/>
            <person name="Pohl T."/>
            <person name="Merkel B.J."/>
            <person name="Hornburger P."/>
            <person name="Mueller R.-W."/>
            <person name="Bruemmer F."/>
            <person name="Labrenz M."/>
            <person name="Spormann A.M."/>
            <person name="Op Den Camp H."/>
            <person name="Overmann J."/>
            <person name="Amann R."/>
            <person name="Jetten M.S.M."/>
            <person name="Mascher T."/>
            <person name="Medema M.H."/>
            <person name="Devos D.P."/>
            <person name="Kaster A.-K."/>
            <person name="Ovreas L."/>
            <person name="Rohde M."/>
            <person name="Galperin M.Y."/>
            <person name="Jogler C."/>
        </authorList>
    </citation>
    <scope>NUCLEOTIDE SEQUENCE [LARGE SCALE GENOMIC DNA]</scope>
    <source>
        <strain evidence="8 9">Poly51</strain>
    </source>
</reference>
<dbReference type="Pfam" id="PF04226">
    <property type="entry name" value="Transgly_assoc"/>
    <property type="match status" value="1"/>
</dbReference>
<dbReference type="InterPro" id="IPR007341">
    <property type="entry name" value="Transgly_assoc"/>
</dbReference>
<dbReference type="RefSeq" id="WP_146460332.1">
    <property type="nucleotide sequence ID" value="NZ_SJPW01000006.1"/>
</dbReference>
<dbReference type="OrthoDB" id="290170at2"/>
<protein>
    <recommendedName>
        <fullName evidence="10">Transglycosylase associated protein</fullName>
    </recommendedName>
</protein>
<organism evidence="8 9">
    <name type="scientific">Rubripirellula tenax</name>
    <dbReference type="NCBI Taxonomy" id="2528015"/>
    <lineage>
        <taxon>Bacteria</taxon>
        <taxon>Pseudomonadati</taxon>
        <taxon>Planctomycetota</taxon>
        <taxon>Planctomycetia</taxon>
        <taxon>Pirellulales</taxon>
        <taxon>Pirellulaceae</taxon>
        <taxon>Rubripirellula</taxon>
    </lineage>
</organism>
<feature type="transmembrane region" description="Helical" evidence="7">
    <location>
        <begin position="59"/>
        <end position="77"/>
    </location>
</feature>
<evidence type="ECO:0008006" key="10">
    <source>
        <dbReference type="Google" id="ProtNLM"/>
    </source>
</evidence>
<evidence type="ECO:0000256" key="6">
    <source>
        <dbReference type="ARBA" id="ARBA00023136"/>
    </source>
</evidence>
<dbReference type="EMBL" id="SJPW01000006">
    <property type="protein sequence ID" value="TWU48782.1"/>
    <property type="molecule type" value="Genomic_DNA"/>
</dbReference>
<evidence type="ECO:0000256" key="2">
    <source>
        <dbReference type="ARBA" id="ARBA00011006"/>
    </source>
</evidence>
<evidence type="ECO:0000256" key="4">
    <source>
        <dbReference type="ARBA" id="ARBA00022692"/>
    </source>
</evidence>
<dbReference type="AlphaFoldDB" id="A0A5C6EIA9"/>
<keyword evidence="6 7" id="KW-0472">Membrane</keyword>
<feature type="transmembrane region" description="Helical" evidence="7">
    <location>
        <begin position="6"/>
        <end position="22"/>
    </location>
</feature>
<keyword evidence="4 7" id="KW-0812">Transmembrane</keyword>
<evidence type="ECO:0000313" key="9">
    <source>
        <dbReference type="Proteomes" id="UP000318288"/>
    </source>
</evidence>
<comment type="similarity">
    <text evidence="2">Belongs to the UPF0410 family.</text>
</comment>
<dbReference type="GO" id="GO:0005886">
    <property type="term" value="C:plasma membrane"/>
    <property type="evidence" value="ECO:0007669"/>
    <property type="project" value="UniProtKB-SubCell"/>
</dbReference>
<comment type="subcellular location">
    <subcellularLocation>
        <location evidence="1">Cell membrane</location>
        <topology evidence="1">Multi-pass membrane protein</topology>
    </subcellularLocation>
</comment>
<comment type="caution">
    <text evidence="8">The sequence shown here is derived from an EMBL/GenBank/DDBJ whole genome shotgun (WGS) entry which is preliminary data.</text>
</comment>